<dbReference type="Proteomes" id="UP000034324">
    <property type="component" value="Unassembled WGS sequence"/>
</dbReference>
<dbReference type="SUPFAM" id="SSF47323">
    <property type="entry name" value="Anticodon-binding domain of a subclass of class I aminoacyl-tRNA synthetases"/>
    <property type="match status" value="1"/>
</dbReference>
<evidence type="ECO:0000259" key="9">
    <source>
        <dbReference type="Pfam" id="PF08264"/>
    </source>
</evidence>
<dbReference type="GO" id="GO:0006429">
    <property type="term" value="P:leucyl-tRNA aminoacylation"/>
    <property type="evidence" value="ECO:0007669"/>
    <property type="project" value="InterPro"/>
</dbReference>
<feature type="domain" description="Methionyl/Valyl/Leucyl/Isoleucyl-tRNA synthetase anticodon-binding" evidence="9">
    <location>
        <begin position="63"/>
        <end position="211"/>
    </location>
</feature>
<evidence type="ECO:0000256" key="8">
    <source>
        <dbReference type="ARBA" id="ARBA00047469"/>
    </source>
</evidence>
<keyword evidence="5" id="KW-0067">ATP-binding</keyword>
<evidence type="ECO:0000256" key="1">
    <source>
        <dbReference type="ARBA" id="ARBA00005594"/>
    </source>
</evidence>
<sequence length="253" mass="28884">NPDIEVKKYGADAVRIHVAFFMPYQGTGPWVSERIGGAYRFLQRVWVLTSKVGSDSFEVDDLRIMHKTIKKVTEDIENIKFNTAIASLMEWLNYLSKKEKGISKKEYETFLLLLAPFAPHMTEELWQELNKKLDVRGEKIDKEVGSSSLEDPSSNFKSQYPASSIQHLISNWSIHQQSWPKSDNKYLETEETTIVIQINGKVRDTLLIQKDIISSKEVVEKMALGSKKVKKFLAGQAVKKTIYVPGKIFSIVV</sequence>
<dbReference type="InterPro" id="IPR013155">
    <property type="entry name" value="M/V/L/I-tRNA-synth_anticd-bd"/>
</dbReference>
<protein>
    <recommendedName>
        <fullName evidence="2">leucine--tRNA ligase</fullName>
        <ecNumber evidence="2">6.1.1.4</ecNumber>
    </recommendedName>
</protein>
<keyword evidence="4" id="KW-0547">Nucleotide-binding</keyword>
<evidence type="ECO:0000256" key="6">
    <source>
        <dbReference type="ARBA" id="ARBA00022917"/>
    </source>
</evidence>
<comment type="caution">
    <text evidence="10">The sequence shown here is derived from an EMBL/GenBank/DDBJ whole genome shotgun (WGS) entry which is preliminary data.</text>
</comment>
<evidence type="ECO:0000256" key="2">
    <source>
        <dbReference type="ARBA" id="ARBA00013164"/>
    </source>
</evidence>
<dbReference type="PANTHER" id="PTHR43740:SF2">
    <property type="entry name" value="LEUCINE--TRNA LIGASE, MITOCHONDRIAL"/>
    <property type="match status" value="1"/>
</dbReference>
<dbReference type="CDD" id="cd07958">
    <property type="entry name" value="Anticodon_Ia_Leu_BEm"/>
    <property type="match status" value="1"/>
</dbReference>
<organism evidence="10 11">
    <name type="scientific">Candidatus Daviesbacteria bacterium GW2011_GWF2_38_6</name>
    <dbReference type="NCBI Taxonomy" id="1618432"/>
    <lineage>
        <taxon>Bacteria</taxon>
        <taxon>Candidatus Daviesiibacteriota</taxon>
    </lineage>
</organism>
<dbReference type="GO" id="GO:0005829">
    <property type="term" value="C:cytosol"/>
    <property type="evidence" value="ECO:0007669"/>
    <property type="project" value="TreeGrafter"/>
</dbReference>
<evidence type="ECO:0000256" key="3">
    <source>
        <dbReference type="ARBA" id="ARBA00022598"/>
    </source>
</evidence>
<dbReference type="InterPro" id="IPR002302">
    <property type="entry name" value="Leu-tRNA-ligase"/>
</dbReference>
<dbReference type="EC" id="6.1.1.4" evidence="2"/>
<dbReference type="AlphaFoldDB" id="A0A0G0KH58"/>
<evidence type="ECO:0000256" key="5">
    <source>
        <dbReference type="ARBA" id="ARBA00022840"/>
    </source>
</evidence>
<dbReference type="Pfam" id="PF08264">
    <property type="entry name" value="Anticodon_1"/>
    <property type="match status" value="1"/>
</dbReference>
<comment type="similarity">
    <text evidence="1">Belongs to the class-I aminoacyl-tRNA synthetase family.</text>
</comment>
<dbReference type="Gene3D" id="1.10.730.10">
    <property type="entry name" value="Isoleucyl-tRNA Synthetase, Domain 1"/>
    <property type="match status" value="2"/>
</dbReference>
<evidence type="ECO:0000256" key="7">
    <source>
        <dbReference type="ARBA" id="ARBA00023146"/>
    </source>
</evidence>
<keyword evidence="3 10" id="KW-0436">Ligase</keyword>
<dbReference type="InterPro" id="IPR009080">
    <property type="entry name" value="tRNAsynth_Ia_anticodon-bd"/>
</dbReference>
<accession>A0A0G0KH58</accession>
<dbReference type="PANTHER" id="PTHR43740">
    <property type="entry name" value="LEUCYL-TRNA SYNTHETASE"/>
    <property type="match status" value="1"/>
</dbReference>
<evidence type="ECO:0000313" key="11">
    <source>
        <dbReference type="Proteomes" id="UP000034324"/>
    </source>
</evidence>
<proteinExistence type="inferred from homology"/>
<dbReference type="GO" id="GO:0005524">
    <property type="term" value="F:ATP binding"/>
    <property type="evidence" value="ECO:0007669"/>
    <property type="project" value="UniProtKB-KW"/>
</dbReference>
<dbReference type="GO" id="GO:0004823">
    <property type="term" value="F:leucine-tRNA ligase activity"/>
    <property type="evidence" value="ECO:0007669"/>
    <property type="project" value="UniProtKB-EC"/>
</dbReference>
<dbReference type="PATRIC" id="fig|1618432.3.peg.89"/>
<name>A0A0G0KH58_9BACT</name>
<comment type="catalytic activity">
    <reaction evidence="8">
        <text>tRNA(Leu) + L-leucine + ATP = L-leucyl-tRNA(Leu) + AMP + diphosphate</text>
        <dbReference type="Rhea" id="RHEA:11688"/>
        <dbReference type="Rhea" id="RHEA-COMP:9613"/>
        <dbReference type="Rhea" id="RHEA-COMP:9622"/>
        <dbReference type="ChEBI" id="CHEBI:30616"/>
        <dbReference type="ChEBI" id="CHEBI:33019"/>
        <dbReference type="ChEBI" id="CHEBI:57427"/>
        <dbReference type="ChEBI" id="CHEBI:78442"/>
        <dbReference type="ChEBI" id="CHEBI:78494"/>
        <dbReference type="ChEBI" id="CHEBI:456215"/>
        <dbReference type="EC" id="6.1.1.4"/>
    </reaction>
</comment>
<keyword evidence="6" id="KW-0648">Protein biosynthesis</keyword>
<evidence type="ECO:0000256" key="4">
    <source>
        <dbReference type="ARBA" id="ARBA00022741"/>
    </source>
</evidence>
<keyword evidence="7" id="KW-0030">Aminoacyl-tRNA synthetase</keyword>
<gene>
    <name evidence="10" type="ORF">US99_C0006G0001</name>
</gene>
<feature type="non-terminal residue" evidence="10">
    <location>
        <position position="1"/>
    </location>
</feature>
<reference evidence="10 11" key="1">
    <citation type="journal article" date="2015" name="Nature">
        <title>rRNA introns, odd ribosomes, and small enigmatic genomes across a large radiation of phyla.</title>
        <authorList>
            <person name="Brown C.T."/>
            <person name="Hug L.A."/>
            <person name="Thomas B.C."/>
            <person name="Sharon I."/>
            <person name="Castelle C.J."/>
            <person name="Singh A."/>
            <person name="Wilkins M.J."/>
            <person name="Williams K.H."/>
            <person name="Banfield J.F."/>
        </authorList>
    </citation>
    <scope>NUCLEOTIDE SEQUENCE [LARGE SCALE GENOMIC DNA]</scope>
</reference>
<evidence type="ECO:0000313" key="10">
    <source>
        <dbReference type="EMBL" id="KKQ78963.1"/>
    </source>
</evidence>
<dbReference type="EMBL" id="LBVC01000006">
    <property type="protein sequence ID" value="KKQ78963.1"/>
    <property type="molecule type" value="Genomic_DNA"/>
</dbReference>
<dbReference type="FunFam" id="1.10.730.10:FF:000002">
    <property type="entry name" value="Leucine--tRNA ligase"/>
    <property type="match status" value="1"/>
</dbReference>